<accession>A0A1B6CND8</accession>
<dbReference type="SUPFAM" id="SSF57850">
    <property type="entry name" value="RING/U-box"/>
    <property type="match status" value="1"/>
</dbReference>
<protein>
    <recommendedName>
        <fullName evidence="6">B box-type domain-containing protein</fullName>
    </recommendedName>
</protein>
<dbReference type="Gene3D" id="3.30.40.10">
    <property type="entry name" value="Zinc/RING finger domain, C3HC4 (zinc finger)"/>
    <property type="match status" value="1"/>
</dbReference>
<dbReference type="Pfam" id="PF00643">
    <property type="entry name" value="zf-B_box"/>
    <property type="match status" value="1"/>
</dbReference>
<feature type="non-terminal residue" evidence="7">
    <location>
        <position position="1"/>
    </location>
</feature>
<dbReference type="EMBL" id="GEDC01022467">
    <property type="protein sequence ID" value="JAS14831.1"/>
    <property type="molecule type" value="Transcribed_RNA"/>
</dbReference>
<feature type="compositionally biased region" description="Gly residues" evidence="5">
    <location>
        <begin position="118"/>
        <end position="128"/>
    </location>
</feature>
<dbReference type="Gene3D" id="3.30.160.60">
    <property type="entry name" value="Classic Zinc Finger"/>
    <property type="match status" value="1"/>
</dbReference>
<gene>
    <name evidence="7" type="ORF">g.7418</name>
</gene>
<evidence type="ECO:0000256" key="5">
    <source>
        <dbReference type="SAM" id="MobiDB-lite"/>
    </source>
</evidence>
<dbReference type="GO" id="GO:0008270">
    <property type="term" value="F:zinc ion binding"/>
    <property type="evidence" value="ECO:0007669"/>
    <property type="project" value="UniProtKB-KW"/>
</dbReference>
<dbReference type="SMART" id="SM00184">
    <property type="entry name" value="RING"/>
    <property type="match status" value="1"/>
</dbReference>
<dbReference type="GO" id="GO:0061630">
    <property type="term" value="F:ubiquitin protein ligase activity"/>
    <property type="evidence" value="ECO:0007669"/>
    <property type="project" value="TreeGrafter"/>
</dbReference>
<evidence type="ECO:0000259" key="6">
    <source>
        <dbReference type="PROSITE" id="PS50119"/>
    </source>
</evidence>
<feature type="compositionally biased region" description="Low complexity" evidence="5">
    <location>
        <begin position="129"/>
        <end position="139"/>
    </location>
</feature>
<dbReference type="InterPro" id="IPR001841">
    <property type="entry name" value="Znf_RING"/>
</dbReference>
<feature type="domain" description="B box-type" evidence="6">
    <location>
        <begin position="241"/>
        <end position="277"/>
    </location>
</feature>
<proteinExistence type="predicted"/>
<evidence type="ECO:0000313" key="7">
    <source>
        <dbReference type="EMBL" id="JAS14831.1"/>
    </source>
</evidence>
<evidence type="ECO:0000256" key="1">
    <source>
        <dbReference type="ARBA" id="ARBA00022723"/>
    </source>
</evidence>
<dbReference type="SMART" id="SM00336">
    <property type="entry name" value="BBOX"/>
    <property type="match status" value="2"/>
</dbReference>
<evidence type="ECO:0000256" key="4">
    <source>
        <dbReference type="PROSITE-ProRule" id="PRU00024"/>
    </source>
</evidence>
<name>A0A1B6CND8_9HEMI</name>
<dbReference type="PROSITE" id="PS50119">
    <property type="entry name" value="ZF_BBOX"/>
    <property type="match status" value="2"/>
</dbReference>
<reference evidence="7" key="1">
    <citation type="submission" date="2015-12" db="EMBL/GenBank/DDBJ databases">
        <title>De novo transcriptome assembly of four potential Pierce s Disease insect vectors from Arizona vineyards.</title>
        <authorList>
            <person name="Tassone E.E."/>
        </authorList>
    </citation>
    <scope>NUCLEOTIDE SEQUENCE</scope>
</reference>
<dbReference type="AlphaFoldDB" id="A0A1B6CND8"/>
<dbReference type="PANTHER" id="PTHR25462">
    <property type="entry name" value="BONUS, ISOFORM C-RELATED"/>
    <property type="match status" value="1"/>
</dbReference>
<feature type="region of interest" description="Disordered" evidence="5">
    <location>
        <begin position="114"/>
        <end position="140"/>
    </location>
</feature>
<dbReference type="InterPro" id="IPR017907">
    <property type="entry name" value="Znf_RING_CS"/>
</dbReference>
<evidence type="ECO:0000256" key="3">
    <source>
        <dbReference type="ARBA" id="ARBA00022833"/>
    </source>
</evidence>
<dbReference type="InterPro" id="IPR000315">
    <property type="entry name" value="Znf_B-box"/>
</dbReference>
<dbReference type="Pfam" id="PF00097">
    <property type="entry name" value="zf-C3HC4"/>
    <property type="match status" value="1"/>
</dbReference>
<keyword evidence="3" id="KW-0862">Zinc</keyword>
<sequence length="433" mass="48497">DYVFGSFSRRRQSEEPKAAPKRRSVDVANAQSSSFVRKTRTLVQVEDSFLCGSCNRQLIEPRVLPCLHTFCTRCLVTLVRIVNKAGHLYDSPGFQSQVSLSQIEHAKIPITESVAGGSINGSGSGGSGYESEPSSWSSETTHGTSQIEIIVCPICNTEHKLSSQGVTSLPLHFLLQNRMLLSLQQATTCDLCVSDGPASNRCQDCQLSLCEFCCEAHQRQRASALHEIISLQDGSTSAFVKRQVMCEAHPSRELRLFCARCSIVVCRDCCVLSHRGHPCDTAARAAKNYAASLREALDKARPLAKEAALSLNRLQQLEMKIQARCDEVDAEVERFTESYKVALEEHRMALHREVNQVRHSKMATLHAHHSELQRRSEQTGHAVTFGQELLADASDIEVLLLKYYVLYIYVTWFHLIQKLTKGRSFQYDFSFIK</sequence>
<keyword evidence="2 4" id="KW-0863">Zinc-finger</keyword>
<dbReference type="InterPro" id="IPR047153">
    <property type="entry name" value="TRIM45/56/19-like"/>
</dbReference>
<dbReference type="PANTHER" id="PTHR25462:SF291">
    <property type="entry name" value="E3 UBIQUITIN-PROTEIN LIGASE TRIM45"/>
    <property type="match status" value="1"/>
</dbReference>
<dbReference type="SUPFAM" id="SSF57845">
    <property type="entry name" value="B-box zinc-binding domain"/>
    <property type="match status" value="1"/>
</dbReference>
<dbReference type="InterPro" id="IPR018957">
    <property type="entry name" value="Znf_C3HC4_RING-type"/>
</dbReference>
<evidence type="ECO:0000256" key="2">
    <source>
        <dbReference type="ARBA" id="ARBA00022771"/>
    </source>
</evidence>
<dbReference type="InterPro" id="IPR013083">
    <property type="entry name" value="Znf_RING/FYVE/PHD"/>
</dbReference>
<keyword evidence="1" id="KW-0479">Metal-binding</keyword>
<dbReference type="PROSITE" id="PS00518">
    <property type="entry name" value="ZF_RING_1"/>
    <property type="match status" value="1"/>
</dbReference>
<feature type="domain" description="B box-type" evidence="6">
    <location>
        <begin position="184"/>
        <end position="231"/>
    </location>
</feature>
<organism evidence="7">
    <name type="scientific">Clastoptera arizonana</name>
    <name type="common">Arizona spittle bug</name>
    <dbReference type="NCBI Taxonomy" id="38151"/>
    <lineage>
        <taxon>Eukaryota</taxon>
        <taxon>Metazoa</taxon>
        <taxon>Ecdysozoa</taxon>
        <taxon>Arthropoda</taxon>
        <taxon>Hexapoda</taxon>
        <taxon>Insecta</taxon>
        <taxon>Pterygota</taxon>
        <taxon>Neoptera</taxon>
        <taxon>Paraneoptera</taxon>
        <taxon>Hemiptera</taxon>
        <taxon>Auchenorrhyncha</taxon>
        <taxon>Cercopoidea</taxon>
        <taxon>Clastopteridae</taxon>
        <taxon>Clastoptera</taxon>
    </lineage>
</organism>